<evidence type="ECO:0000313" key="3">
    <source>
        <dbReference type="EMBL" id="RDI72219.1"/>
    </source>
</evidence>
<dbReference type="EMBL" id="QQST01000001">
    <property type="protein sequence ID" value="RDI72219.1"/>
    <property type="molecule type" value="Genomic_DNA"/>
</dbReference>
<protein>
    <submittedName>
        <fullName evidence="4">Proline racemase</fullName>
    </submittedName>
</protein>
<feature type="compositionally biased region" description="Basic and acidic residues" evidence="2">
    <location>
        <begin position="1"/>
        <end position="11"/>
    </location>
</feature>
<dbReference type="Pfam" id="PF05544">
    <property type="entry name" value="Pro_racemase"/>
    <property type="match status" value="1"/>
</dbReference>
<reference evidence="5" key="2">
    <citation type="submission" date="2016-10" db="EMBL/GenBank/DDBJ databases">
        <authorList>
            <person name="Varghese N."/>
            <person name="Submissions S."/>
        </authorList>
    </citation>
    <scope>NUCLEOTIDE SEQUENCE [LARGE SCALE GENOMIC DNA]</scope>
    <source>
        <strain evidence="5">CGMCC 1.12397</strain>
    </source>
</reference>
<dbReference type="InterPro" id="IPR008794">
    <property type="entry name" value="Pro_racemase_fam"/>
</dbReference>
<proteinExistence type="inferred from homology"/>
<evidence type="ECO:0000313" key="5">
    <source>
        <dbReference type="Proteomes" id="UP000199289"/>
    </source>
</evidence>
<comment type="similarity">
    <text evidence="1">Belongs to the proline racemase family.</text>
</comment>
<dbReference type="EMBL" id="FNKQ01000001">
    <property type="protein sequence ID" value="SDQ08892.1"/>
    <property type="molecule type" value="Genomic_DNA"/>
</dbReference>
<organism evidence="4 5">
    <name type="scientific">Halopelagius longus</name>
    <dbReference type="NCBI Taxonomy" id="1236180"/>
    <lineage>
        <taxon>Archaea</taxon>
        <taxon>Methanobacteriati</taxon>
        <taxon>Methanobacteriota</taxon>
        <taxon>Stenosarchaea group</taxon>
        <taxon>Halobacteria</taxon>
        <taxon>Halobacteriales</taxon>
        <taxon>Haloferacaceae</taxon>
    </lineage>
</organism>
<name>A0A1H0Y157_9EURY</name>
<dbReference type="RefSeq" id="WP_092531959.1">
    <property type="nucleotide sequence ID" value="NZ_FNKQ01000001.1"/>
</dbReference>
<dbReference type="Proteomes" id="UP000199289">
    <property type="component" value="Unassembled WGS sequence"/>
</dbReference>
<keyword evidence="6" id="KW-1185">Reference proteome</keyword>
<reference evidence="3 6" key="3">
    <citation type="submission" date="2018-07" db="EMBL/GenBank/DDBJ databases">
        <title>Genome sequence of extremly halophilic archaeon Halopelagius longus strain BC12-B1.</title>
        <authorList>
            <person name="Zhang X."/>
        </authorList>
    </citation>
    <scope>NUCLEOTIDE SEQUENCE [LARGE SCALE GENOMIC DNA]</scope>
    <source>
        <strain evidence="3 6">BC12-B1</strain>
    </source>
</reference>
<evidence type="ECO:0000256" key="2">
    <source>
        <dbReference type="SAM" id="MobiDB-lite"/>
    </source>
</evidence>
<reference evidence="4" key="1">
    <citation type="submission" date="2016-10" db="EMBL/GenBank/DDBJ databases">
        <authorList>
            <person name="de Groot N.N."/>
        </authorList>
    </citation>
    <scope>NUCLEOTIDE SEQUENCE [LARGE SCALE GENOMIC DNA]</scope>
    <source>
        <strain evidence="4">CGMCC 1.12397</strain>
    </source>
</reference>
<gene>
    <name evidence="3" type="ORF">DWB78_11135</name>
    <name evidence="4" type="ORF">SAMN05216278_0335</name>
</gene>
<feature type="region of interest" description="Disordered" evidence="2">
    <location>
        <begin position="1"/>
        <end position="21"/>
    </location>
</feature>
<evidence type="ECO:0000313" key="6">
    <source>
        <dbReference type="Proteomes" id="UP000255421"/>
    </source>
</evidence>
<evidence type="ECO:0000256" key="1">
    <source>
        <dbReference type="ARBA" id="ARBA00007529"/>
    </source>
</evidence>
<dbReference type="Gene3D" id="3.10.310.10">
    <property type="entry name" value="Diaminopimelate Epimerase, Chain A, domain 1"/>
    <property type="match status" value="1"/>
</dbReference>
<evidence type="ECO:0000313" key="4">
    <source>
        <dbReference type="EMBL" id="SDQ08892.1"/>
    </source>
</evidence>
<sequence length="70" mass="7526">MTSDARFETVDTHTGGEPTRLVAGGLDRAAFEGGSVAEQRDAFAETHDEVREHLQKAEAKFLNPGAESLP</sequence>
<accession>A0A1H0Y157</accession>
<dbReference type="AlphaFoldDB" id="A0A1H0Y157"/>
<dbReference type="Proteomes" id="UP000255421">
    <property type="component" value="Unassembled WGS sequence"/>
</dbReference>
<dbReference type="SUPFAM" id="SSF54506">
    <property type="entry name" value="Diaminopimelate epimerase-like"/>
    <property type="match status" value="1"/>
</dbReference>
<dbReference type="OrthoDB" id="166758at2157"/>